<gene>
    <name evidence="16" type="ORF">ACA1_095670</name>
</gene>
<evidence type="ECO:0000313" key="17">
    <source>
        <dbReference type="Proteomes" id="UP000011083"/>
    </source>
</evidence>
<evidence type="ECO:0000256" key="10">
    <source>
        <dbReference type="ARBA" id="ARBA00023128"/>
    </source>
</evidence>
<dbReference type="OrthoDB" id="5332616at2759"/>
<protein>
    <recommendedName>
        <fullName evidence="12">D-2-hydroxyglutarate dehydrogenase, mitochondrial</fullName>
        <ecNumber evidence="11">1.1.99.39</ecNumber>
    </recommendedName>
</protein>
<dbReference type="InterPro" id="IPR016169">
    <property type="entry name" value="FAD-bd_PCMH_sub2"/>
</dbReference>
<reference evidence="16 17" key="1">
    <citation type="journal article" date="2013" name="Genome Biol.">
        <title>Genome of Acanthamoeba castellanii highlights extensive lateral gene transfer and early evolution of tyrosine kinase signaling.</title>
        <authorList>
            <person name="Clarke M."/>
            <person name="Lohan A.J."/>
            <person name="Liu B."/>
            <person name="Lagkouvardos I."/>
            <person name="Roy S."/>
            <person name="Zafar N."/>
            <person name="Bertelli C."/>
            <person name="Schilde C."/>
            <person name="Kianianmomeni A."/>
            <person name="Burglin T.R."/>
            <person name="Frech C."/>
            <person name="Turcotte B."/>
            <person name="Kopec K.O."/>
            <person name="Synnott J.M."/>
            <person name="Choo C."/>
            <person name="Paponov I."/>
            <person name="Finkler A."/>
            <person name="Soon Heng Tan C."/>
            <person name="Hutchins A.P."/>
            <person name="Weinmeier T."/>
            <person name="Rattei T."/>
            <person name="Chu J.S."/>
            <person name="Gimenez G."/>
            <person name="Irimia M."/>
            <person name="Rigden D.J."/>
            <person name="Fitzpatrick D.A."/>
            <person name="Lorenzo-Morales J."/>
            <person name="Bateman A."/>
            <person name="Chiu C.H."/>
            <person name="Tang P."/>
            <person name="Hegemann P."/>
            <person name="Fromm H."/>
            <person name="Raoult D."/>
            <person name="Greub G."/>
            <person name="Miranda-Saavedra D."/>
            <person name="Chen N."/>
            <person name="Nash P."/>
            <person name="Ginger M.L."/>
            <person name="Horn M."/>
            <person name="Schaap P."/>
            <person name="Caler L."/>
            <person name="Loftus B."/>
        </authorList>
    </citation>
    <scope>NUCLEOTIDE SEQUENCE [LARGE SCALE GENOMIC DNA]</scope>
    <source>
        <strain evidence="16 17">Neff</strain>
    </source>
</reference>
<evidence type="ECO:0000256" key="4">
    <source>
        <dbReference type="ARBA" id="ARBA00022630"/>
    </source>
</evidence>
<dbReference type="Gene3D" id="3.30.43.10">
    <property type="entry name" value="Uridine Diphospho-n-acetylenolpyruvylglucosamine Reductase, domain 2"/>
    <property type="match status" value="1"/>
</dbReference>
<dbReference type="FunFam" id="1.10.45.10:FF:000001">
    <property type="entry name" value="D-lactate dehydrogenase mitochondrial"/>
    <property type="match status" value="1"/>
</dbReference>
<keyword evidence="9" id="KW-0560">Oxidoreductase</keyword>
<dbReference type="KEGG" id="acan:ACA1_095670"/>
<dbReference type="RefSeq" id="XP_004334930.1">
    <property type="nucleotide sequence ID" value="XM_004334882.1"/>
</dbReference>
<dbReference type="InterPro" id="IPR051264">
    <property type="entry name" value="FAD-oxidored/transferase_4"/>
</dbReference>
<evidence type="ECO:0000256" key="13">
    <source>
        <dbReference type="ARBA" id="ARBA00045410"/>
    </source>
</evidence>
<keyword evidence="17" id="KW-1185">Reference proteome</keyword>
<dbReference type="GO" id="GO:0005739">
    <property type="term" value="C:mitochondrion"/>
    <property type="evidence" value="ECO:0007669"/>
    <property type="project" value="UniProtKB-SubCell"/>
</dbReference>
<dbReference type="FunFam" id="3.30.43.10:FF:000002">
    <property type="entry name" value="D-2-hydroxyglutarate dehydrogenase, mitochondrial"/>
    <property type="match status" value="1"/>
</dbReference>
<dbReference type="GO" id="GO:0051990">
    <property type="term" value="F:(R)-2-hydroxyglutarate dehydrogenase activity"/>
    <property type="evidence" value="ECO:0007669"/>
    <property type="project" value="UniProtKB-EC"/>
</dbReference>
<dbReference type="FunFam" id="3.30.465.10:FF:000053">
    <property type="entry name" value="D-lactate dehydrogenase (Cytochrome), putative"/>
    <property type="match status" value="1"/>
</dbReference>
<evidence type="ECO:0000259" key="15">
    <source>
        <dbReference type="PROSITE" id="PS51387"/>
    </source>
</evidence>
<keyword evidence="10" id="KW-0496">Mitochondrion</keyword>
<dbReference type="Gene3D" id="3.30.70.2190">
    <property type="match status" value="1"/>
</dbReference>
<dbReference type="Gene3D" id="3.30.465.10">
    <property type="match status" value="1"/>
</dbReference>
<evidence type="ECO:0000256" key="2">
    <source>
        <dbReference type="ARBA" id="ARBA00004173"/>
    </source>
</evidence>
<evidence type="ECO:0000256" key="12">
    <source>
        <dbReference type="ARBA" id="ARBA00039639"/>
    </source>
</evidence>
<comment type="function">
    <text evidence="13">Catalyzes the oxidation of D-2-hydroxyglutarate (D-2-HG) to alpha-ketoglutarate. Also catalyzes the oxidation of other D-2-hydroxyacids, such as D-malate (D-MAL) and D-lactate (D-LAC). Exhibits high activities towards D-2-HG and D-MAL but a very weak activity towards D-LAC.</text>
</comment>
<feature type="domain" description="FAD-binding PCMH-type" evidence="15">
    <location>
        <begin position="50"/>
        <end position="229"/>
    </location>
</feature>
<dbReference type="GO" id="GO:0006108">
    <property type="term" value="P:malate metabolic process"/>
    <property type="evidence" value="ECO:0007669"/>
    <property type="project" value="UniProtKB-ARBA"/>
</dbReference>
<dbReference type="GO" id="GO:0071949">
    <property type="term" value="F:FAD binding"/>
    <property type="evidence" value="ECO:0007669"/>
    <property type="project" value="InterPro"/>
</dbReference>
<proteinExistence type="inferred from homology"/>
<evidence type="ECO:0000256" key="7">
    <source>
        <dbReference type="ARBA" id="ARBA00022833"/>
    </source>
</evidence>
<dbReference type="InterPro" id="IPR036318">
    <property type="entry name" value="FAD-bd_PCMH-like_sf"/>
</dbReference>
<dbReference type="PANTHER" id="PTHR43716:SF1">
    <property type="entry name" value="D-2-HYDROXYGLUTARATE DEHYDROGENASE, MITOCHONDRIAL"/>
    <property type="match status" value="1"/>
</dbReference>
<organism evidence="16 17">
    <name type="scientific">Acanthamoeba castellanii (strain ATCC 30010 / Neff)</name>
    <dbReference type="NCBI Taxonomy" id="1257118"/>
    <lineage>
        <taxon>Eukaryota</taxon>
        <taxon>Amoebozoa</taxon>
        <taxon>Discosea</taxon>
        <taxon>Longamoebia</taxon>
        <taxon>Centramoebida</taxon>
        <taxon>Acanthamoebidae</taxon>
        <taxon>Acanthamoeba</taxon>
    </lineage>
</organism>
<comment type="catalytic activity">
    <reaction evidence="14">
        <text>(R)-malate + A = oxaloacetate + AH2</text>
        <dbReference type="Rhea" id="RHEA:67460"/>
        <dbReference type="ChEBI" id="CHEBI:13193"/>
        <dbReference type="ChEBI" id="CHEBI:15588"/>
        <dbReference type="ChEBI" id="CHEBI:16452"/>
        <dbReference type="ChEBI" id="CHEBI:17499"/>
    </reaction>
    <physiologicalReaction direction="left-to-right" evidence="14">
        <dbReference type="Rhea" id="RHEA:67461"/>
    </physiologicalReaction>
</comment>
<comment type="subcellular location">
    <subcellularLocation>
        <location evidence="2">Mitochondrion</location>
    </subcellularLocation>
</comment>
<dbReference type="SUPFAM" id="SSF56176">
    <property type="entry name" value="FAD-binding/transporter-associated domain-like"/>
    <property type="match status" value="1"/>
</dbReference>
<dbReference type="Gene3D" id="3.30.70.2740">
    <property type="match status" value="1"/>
</dbReference>
<keyword evidence="7" id="KW-0862">Zinc</keyword>
<dbReference type="AlphaFoldDB" id="L8GIT7"/>
<dbReference type="FunFam" id="3.30.70.2190:FF:000001">
    <property type="entry name" value="D-2-hydroxyglutarate dehydrogenase mitochondrial"/>
    <property type="match status" value="1"/>
</dbReference>
<dbReference type="Pfam" id="PF02913">
    <property type="entry name" value="FAD-oxidase_C"/>
    <property type="match status" value="1"/>
</dbReference>
<dbReference type="PANTHER" id="PTHR43716">
    <property type="entry name" value="D-2-HYDROXYGLUTARATE DEHYDROGENASE, MITOCHONDRIAL"/>
    <property type="match status" value="1"/>
</dbReference>
<dbReference type="EC" id="1.1.99.39" evidence="11"/>
<keyword evidence="4" id="KW-0285">Flavoprotein</keyword>
<comment type="similarity">
    <text evidence="3">Belongs to the FAD-binding oxidoreductase/transferase type 4 family.</text>
</comment>
<dbReference type="Proteomes" id="UP000011083">
    <property type="component" value="Unassembled WGS sequence"/>
</dbReference>
<dbReference type="InterPro" id="IPR004113">
    <property type="entry name" value="FAD-bd_oxidored_4_C"/>
</dbReference>
<dbReference type="InterPro" id="IPR016167">
    <property type="entry name" value="FAD-bd_PCMH_sub1"/>
</dbReference>
<keyword evidence="6" id="KW-0274">FAD</keyword>
<evidence type="ECO:0000313" key="16">
    <source>
        <dbReference type="EMBL" id="ELR12917.1"/>
    </source>
</evidence>
<evidence type="ECO:0000256" key="5">
    <source>
        <dbReference type="ARBA" id="ARBA00022723"/>
    </source>
</evidence>
<dbReference type="InterPro" id="IPR016171">
    <property type="entry name" value="Vanillyl_alc_oxidase_C-sub2"/>
</dbReference>
<evidence type="ECO:0000256" key="3">
    <source>
        <dbReference type="ARBA" id="ARBA00008000"/>
    </source>
</evidence>
<dbReference type="SUPFAM" id="SSF55103">
    <property type="entry name" value="FAD-linked oxidases, C-terminal domain"/>
    <property type="match status" value="1"/>
</dbReference>
<sequence length="475" mass="52536">MEKPPRDARYAKLEERDVQHFRSIVADPQASVVTDPDALAPLNEDWLHKYRGYSKLGLQPRTVEEVARILKYCNERKLAVVPQGGNTGLVGGSVPVHDEIILSMSKMNKVLSFDPVSGVLTCEAGCVLQTLDEYLEEKGFTMPLDLGAKGSCHIGGNVATNAGGVRFLRYGSLHGNVLGLQVVLPDGTILDSLNGLRKDNTGYDLKQLFIGSEGSLGVITAVSLLTPARPKSVNVAVLSVPSFEAVQKAFVEVKQDLGEILSAFEFWDRQSMELEMQQLPHIRDPLSSPSPFYILVETHGSNEAHDTEKLNGFLERAMGEGLVTDGTVAQDTTQFRALWQIRESFAEAGSKAGFNYKYDLSIPINKMYDLATEVRERLGDKAQTIAYGHVGDSNLHLNMVTPKYDAEVHGLIEPFVYEWTSKQGGSISAEHGLGLMKRDCLHYSKPEQAIRYMRVIKETFDPQLILNPYKVIPLQ</sequence>
<dbReference type="EMBL" id="KB008103">
    <property type="protein sequence ID" value="ELR12917.1"/>
    <property type="molecule type" value="Genomic_DNA"/>
</dbReference>
<evidence type="ECO:0000256" key="14">
    <source>
        <dbReference type="ARBA" id="ARBA00049267"/>
    </source>
</evidence>
<evidence type="ECO:0000256" key="8">
    <source>
        <dbReference type="ARBA" id="ARBA00022946"/>
    </source>
</evidence>
<keyword evidence="5" id="KW-0479">Metal-binding</keyword>
<evidence type="ECO:0000256" key="1">
    <source>
        <dbReference type="ARBA" id="ARBA00001974"/>
    </source>
</evidence>
<accession>L8GIT7</accession>
<name>L8GIT7_ACACF</name>
<dbReference type="OMA" id="YNEDWMR"/>
<dbReference type="FunFam" id="3.30.70.2740:FF:000002">
    <property type="entry name" value="D-2-hydroxyglutarate dehydrogenase mitochondrial"/>
    <property type="match status" value="1"/>
</dbReference>
<dbReference type="InterPro" id="IPR006094">
    <property type="entry name" value="Oxid_FAD_bind_N"/>
</dbReference>
<dbReference type="STRING" id="1257118.L8GIT7"/>
<dbReference type="InterPro" id="IPR016164">
    <property type="entry name" value="FAD-linked_Oxase-like_C"/>
</dbReference>
<dbReference type="Pfam" id="PF01565">
    <property type="entry name" value="FAD_binding_4"/>
    <property type="match status" value="1"/>
</dbReference>
<evidence type="ECO:0000256" key="6">
    <source>
        <dbReference type="ARBA" id="ARBA00022827"/>
    </source>
</evidence>
<evidence type="ECO:0000256" key="11">
    <source>
        <dbReference type="ARBA" id="ARBA00039003"/>
    </source>
</evidence>
<dbReference type="PROSITE" id="PS51387">
    <property type="entry name" value="FAD_PCMH"/>
    <property type="match status" value="1"/>
</dbReference>
<comment type="cofactor">
    <cofactor evidence="1">
        <name>FAD</name>
        <dbReference type="ChEBI" id="CHEBI:57692"/>
    </cofactor>
</comment>
<dbReference type="InterPro" id="IPR016166">
    <property type="entry name" value="FAD-bd_PCMH"/>
</dbReference>
<evidence type="ECO:0000256" key="9">
    <source>
        <dbReference type="ARBA" id="ARBA00023002"/>
    </source>
</evidence>
<dbReference type="GO" id="GO:0046872">
    <property type="term" value="F:metal ion binding"/>
    <property type="evidence" value="ECO:0007669"/>
    <property type="project" value="UniProtKB-KW"/>
</dbReference>
<dbReference type="VEuPathDB" id="AmoebaDB:ACA1_095670"/>
<keyword evidence="8" id="KW-0809">Transit peptide</keyword>
<dbReference type="Gene3D" id="1.10.45.10">
    <property type="entry name" value="Vanillyl-alcohol Oxidase, Chain A, domain 4"/>
    <property type="match status" value="1"/>
</dbReference>
<dbReference type="GeneID" id="14913297"/>